<feature type="domain" description="Endonuclease/exonuclease/phosphatase" evidence="2">
    <location>
        <begin position="81"/>
        <end position="302"/>
    </location>
</feature>
<feature type="transmembrane region" description="Helical" evidence="1">
    <location>
        <begin position="6"/>
        <end position="28"/>
    </location>
</feature>
<dbReference type="Gene3D" id="3.60.10.10">
    <property type="entry name" value="Endonuclease/exonuclease/phosphatase"/>
    <property type="match status" value="1"/>
</dbReference>
<dbReference type="InterPro" id="IPR050410">
    <property type="entry name" value="CCR4/nocturin_mRNA_transcr"/>
</dbReference>
<reference evidence="3 4" key="1">
    <citation type="journal article" date="2022" name="bioRxiv">
        <title>Genomics of Preaxostyla Flagellates Illuminates Evolutionary Transitions and the Path Towards Mitochondrial Loss.</title>
        <authorList>
            <person name="Novak L.V.F."/>
            <person name="Treitli S.C."/>
            <person name="Pyrih J."/>
            <person name="Halakuc P."/>
            <person name="Pipaliya S.V."/>
            <person name="Vacek V."/>
            <person name="Brzon O."/>
            <person name="Soukal P."/>
            <person name="Eme L."/>
            <person name="Dacks J.B."/>
            <person name="Karnkowska A."/>
            <person name="Elias M."/>
            <person name="Hampl V."/>
        </authorList>
    </citation>
    <scope>NUCLEOTIDE SEQUENCE [LARGE SCALE GENOMIC DNA]</scope>
    <source>
        <strain evidence="3">NAU3</strain>
        <tissue evidence="3">Gut</tissue>
    </source>
</reference>
<dbReference type="EMBL" id="JARBJD010000083">
    <property type="protein sequence ID" value="KAK2954068.1"/>
    <property type="molecule type" value="Genomic_DNA"/>
</dbReference>
<comment type="caution">
    <text evidence="3">The sequence shown here is derived from an EMBL/GenBank/DDBJ whole genome shotgun (WGS) entry which is preliminary data.</text>
</comment>
<evidence type="ECO:0000259" key="2">
    <source>
        <dbReference type="Pfam" id="PF03372"/>
    </source>
</evidence>
<gene>
    <name evidence="3" type="ORF">BLNAU_11031</name>
</gene>
<protein>
    <recommendedName>
        <fullName evidence="2">Endonuclease/exonuclease/phosphatase domain-containing protein</fullName>
    </recommendedName>
</protein>
<evidence type="ECO:0000256" key="1">
    <source>
        <dbReference type="SAM" id="Phobius"/>
    </source>
</evidence>
<accession>A0ABQ9XNU6</accession>
<keyword evidence="1" id="KW-0472">Membrane</keyword>
<dbReference type="InterPro" id="IPR036691">
    <property type="entry name" value="Endo/exonu/phosph_ase_sf"/>
</dbReference>
<dbReference type="Proteomes" id="UP001281761">
    <property type="component" value="Unassembled WGS sequence"/>
</dbReference>
<dbReference type="Pfam" id="PF03372">
    <property type="entry name" value="Exo_endo_phos"/>
    <property type="match status" value="1"/>
</dbReference>
<evidence type="ECO:0000313" key="3">
    <source>
        <dbReference type="EMBL" id="KAK2954068.1"/>
    </source>
</evidence>
<organism evidence="3 4">
    <name type="scientific">Blattamonas nauphoetae</name>
    <dbReference type="NCBI Taxonomy" id="2049346"/>
    <lineage>
        <taxon>Eukaryota</taxon>
        <taxon>Metamonada</taxon>
        <taxon>Preaxostyla</taxon>
        <taxon>Oxymonadida</taxon>
        <taxon>Blattamonas</taxon>
    </lineage>
</organism>
<dbReference type="PANTHER" id="PTHR12121:SF36">
    <property type="entry name" value="ENDONUCLEASE_EXONUCLEASE_PHOSPHATASE DOMAIN-CONTAINING PROTEIN"/>
    <property type="match status" value="1"/>
</dbReference>
<proteinExistence type="predicted"/>
<sequence length="418" mass="47487">MELIPSLLLFVATFSICFFLVNSFWLWINEQRRKLQLKSNIALSIPVWTNLPRPFQCVDYHPTQSMETRQSSSKSQSLTVLSWNIERGLKLEELTQTMKELDPDILLLQEVDISCHRSGFVDEMTHFCNTLGTNGTFSAEFEELESPVRKPDNGGGGVHGNAILTKHSLLETFSVVHTEVVDWDGNGGIIYSEPRKGGRVAVGAIVGTPLGNILAYTLHLEPFCCCIQRQQQVEDVLLHANNLLKTSKHKIDCVVLGGDMNTMISGTGRLNRFLPLVSLDIPKTPRYCPNPVKPPKFWRQPSPNFLSIAGRFHHPFRGEDQCMAEFIEKSQKSKREVDPSLSLLSLQDPFRKGRGAEWTLTNYHGLFKGKLDFLMYSVDSAFELKRKQTQTFVSEDKMESDHLYLLIELQLKKNKKET</sequence>
<keyword evidence="1" id="KW-0812">Transmembrane</keyword>
<evidence type="ECO:0000313" key="4">
    <source>
        <dbReference type="Proteomes" id="UP001281761"/>
    </source>
</evidence>
<name>A0ABQ9XNU6_9EUKA</name>
<keyword evidence="1" id="KW-1133">Transmembrane helix</keyword>
<keyword evidence="4" id="KW-1185">Reference proteome</keyword>
<dbReference type="PANTHER" id="PTHR12121">
    <property type="entry name" value="CARBON CATABOLITE REPRESSOR PROTEIN 4"/>
    <property type="match status" value="1"/>
</dbReference>
<dbReference type="InterPro" id="IPR005135">
    <property type="entry name" value="Endo/exonuclease/phosphatase"/>
</dbReference>
<dbReference type="SUPFAM" id="SSF56219">
    <property type="entry name" value="DNase I-like"/>
    <property type="match status" value="1"/>
</dbReference>